<dbReference type="OrthoDB" id="288532at2"/>
<dbReference type="EMBL" id="VOLR01000016">
    <property type="protein sequence ID" value="TWX58316.1"/>
    <property type="molecule type" value="Genomic_DNA"/>
</dbReference>
<keyword evidence="5" id="KW-0333">Golgi apparatus</keyword>
<evidence type="ECO:0000313" key="9">
    <source>
        <dbReference type="EMBL" id="TWX68339.1"/>
    </source>
</evidence>
<comment type="subcellular location">
    <subcellularLocation>
        <location evidence="1">Golgi apparatus membrane</location>
        <topology evidence="1">Single-pass type II membrane protein</topology>
    </subcellularLocation>
</comment>
<dbReference type="SUPFAM" id="SSF52540">
    <property type="entry name" value="P-loop containing nucleoside triphosphate hydrolases"/>
    <property type="match status" value="1"/>
</dbReference>
<dbReference type="Proteomes" id="UP000321525">
    <property type="component" value="Unassembled WGS sequence"/>
</dbReference>
<dbReference type="AlphaFoldDB" id="A0A5C6QHK7"/>
<dbReference type="GO" id="GO:0008146">
    <property type="term" value="F:sulfotransferase activity"/>
    <property type="evidence" value="ECO:0007669"/>
    <property type="project" value="InterPro"/>
</dbReference>
<sequence>MTESTNLFRKLYRNTLPLLLQQKIDVYRGESQVFRPCFQETKSIFIHIPKAAGTSIARAIYGMNVGHRKAVDYKKVSTHEYNKYYTYSFVRNPWDRVVSAYNFAKQGGTSYVQPIPNPVYQSDLFNDFETFITQWLPSADLTKEDVVFAPQHWYVYDVNMQCLVDYIGRIEMLADDLKVLEKKLGIEIIIDQLNKSSRSSSYRDYFNDDTKKIVADIYKKDIELFQYEF</sequence>
<dbReference type="RefSeq" id="WP_146799830.1">
    <property type="nucleotide sequence ID" value="NZ_VOLP01000015.1"/>
</dbReference>
<dbReference type="InterPro" id="IPR018011">
    <property type="entry name" value="Carb_sulfotrans_8-10"/>
</dbReference>
<organism evidence="9 11">
    <name type="scientific">Colwellia hornerae</name>
    <dbReference type="NCBI Taxonomy" id="89402"/>
    <lineage>
        <taxon>Bacteria</taxon>
        <taxon>Pseudomonadati</taxon>
        <taxon>Pseudomonadota</taxon>
        <taxon>Gammaproteobacteria</taxon>
        <taxon>Alteromonadales</taxon>
        <taxon>Colwelliaceae</taxon>
        <taxon>Colwellia</taxon>
    </lineage>
</organism>
<evidence type="ECO:0000256" key="5">
    <source>
        <dbReference type="ARBA" id="ARBA00023034"/>
    </source>
</evidence>
<evidence type="ECO:0000256" key="3">
    <source>
        <dbReference type="ARBA" id="ARBA00022692"/>
    </source>
</evidence>
<evidence type="ECO:0000256" key="2">
    <source>
        <dbReference type="ARBA" id="ARBA00022679"/>
    </source>
</evidence>
<dbReference type="Pfam" id="PF03567">
    <property type="entry name" value="Sulfotransfer_2"/>
    <property type="match status" value="1"/>
</dbReference>
<keyword evidence="10" id="KW-1185">Reference proteome</keyword>
<dbReference type="EMBL" id="VOLQ01000010">
    <property type="protein sequence ID" value="TWX68339.1"/>
    <property type="molecule type" value="Genomic_DNA"/>
</dbReference>
<evidence type="ECO:0000313" key="8">
    <source>
        <dbReference type="EMBL" id="TWX58316.1"/>
    </source>
</evidence>
<evidence type="ECO:0000256" key="6">
    <source>
        <dbReference type="ARBA" id="ARBA00023136"/>
    </source>
</evidence>
<comment type="caution">
    <text evidence="9">The sequence shown here is derived from an EMBL/GenBank/DDBJ whole genome shotgun (WGS) entry which is preliminary data.</text>
</comment>
<keyword evidence="4" id="KW-1133">Transmembrane helix</keyword>
<keyword evidence="2 9" id="KW-0808">Transferase</keyword>
<dbReference type="PANTHER" id="PTHR12137">
    <property type="entry name" value="CARBOHYDRATE SULFOTRANSFERASE"/>
    <property type="match status" value="1"/>
</dbReference>
<evidence type="ECO:0000313" key="11">
    <source>
        <dbReference type="Proteomes" id="UP000321917"/>
    </source>
</evidence>
<keyword evidence="7" id="KW-0325">Glycoprotein</keyword>
<dbReference type="InterPro" id="IPR027417">
    <property type="entry name" value="P-loop_NTPase"/>
</dbReference>
<dbReference type="PANTHER" id="PTHR12137:SF54">
    <property type="entry name" value="CARBOHYDRATE SULFOTRANSFERASE"/>
    <property type="match status" value="1"/>
</dbReference>
<dbReference type="Proteomes" id="UP000321917">
    <property type="component" value="Unassembled WGS sequence"/>
</dbReference>
<name>A0A5C6QHK7_9GAMM</name>
<keyword evidence="6" id="KW-0472">Membrane</keyword>
<dbReference type="GO" id="GO:0016020">
    <property type="term" value="C:membrane"/>
    <property type="evidence" value="ECO:0007669"/>
    <property type="project" value="InterPro"/>
</dbReference>
<proteinExistence type="predicted"/>
<dbReference type="GO" id="GO:0016051">
    <property type="term" value="P:carbohydrate biosynthetic process"/>
    <property type="evidence" value="ECO:0007669"/>
    <property type="project" value="InterPro"/>
</dbReference>
<keyword evidence="3" id="KW-0812">Transmembrane</keyword>
<reference evidence="9 11" key="1">
    <citation type="submission" date="2019-07" db="EMBL/GenBank/DDBJ databases">
        <title>Genomes of sea-ice associated Colwellia species.</title>
        <authorList>
            <person name="Bowman J.P."/>
        </authorList>
    </citation>
    <scope>NUCLEOTIDE SEQUENCE [LARGE SCALE GENOMIC DNA]</scope>
    <source>
        <strain evidence="8 10">ACAM 607</strain>
        <strain evidence="9 11">IC036</strain>
    </source>
</reference>
<evidence type="ECO:0000256" key="7">
    <source>
        <dbReference type="ARBA" id="ARBA00023180"/>
    </source>
</evidence>
<evidence type="ECO:0000256" key="1">
    <source>
        <dbReference type="ARBA" id="ARBA00004323"/>
    </source>
</evidence>
<evidence type="ECO:0000256" key="4">
    <source>
        <dbReference type="ARBA" id="ARBA00022989"/>
    </source>
</evidence>
<accession>A0A5C6QHK7</accession>
<protein>
    <submittedName>
        <fullName evidence="9">Sulfotransferase family protein</fullName>
    </submittedName>
</protein>
<dbReference type="Gene3D" id="3.40.50.300">
    <property type="entry name" value="P-loop containing nucleotide triphosphate hydrolases"/>
    <property type="match status" value="1"/>
</dbReference>
<evidence type="ECO:0000313" key="10">
    <source>
        <dbReference type="Proteomes" id="UP000321525"/>
    </source>
</evidence>
<dbReference type="InterPro" id="IPR005331">
    <property type="entry name" value="Sulfotransferase"/>
</dbReference>
<gene>
    <name evidence="8" type="ORF">ESZ26_12525</name>
    <name evidence="9" type="ORF">ESZ27_06930</name>
</gene>